<evidence type="ECO:0000313" key="4">
    <source>
        <dbReference type="Proteomes" id="UP001205998"/>
    </source>
</evidence>
<protein>
    <submittedName>
        <fullName evidence="3">Iporin-like isoform X3</fullName>
    </submittedName>
</protein>
<feature type="compositionally biased region" description="Basic and acidic residues" evidence="1">
    <location>
        <begin position="425"/>
        <end position="447"/>
    </location>
</feature>
<sequence length="1627" mass="181992">MANIDKMSRETINVRHVPLVHGQSVGCHVYPPSLKPTRPSSLSLTHSISLPEKENLPNEALNGSFQGRAIKSNSNEKAGISDPGSGYTRGYNSTTFHCCNQFVFESDSDENCDTYVNNLQRYCKGHSFSQNRNSNETNNKPLRCATKSLYCTQCTVSTTTCKHNKTILEHFGTVGSDKQVLSDIGVQLQRDNEDTPTFMDCEDQKSADEKDCRGYAPKMGTLEEPECYNFVPNMYNAFLNCESSNQNQTDYISDSSCNSSDGVLVNFSAIYNKTNNAVPATPYGLDSPAKPSRKSGSMHQDDDYKLIPCWSLHEVDPNCNIYQTDCDGLLSQEISDLTPCQGELTAYTNNYYKLVSCELSSQSAASPVWSPLTSCSEGHSHGSMTPPTEYFLFEKEDRKVAEVNQLNHQDDEEPDKKGSKRNRKIQREINKEKTCSKIHPDKDPEPINHEHTSALQISQSWKNKLCHSLSKQEGLRRVLSCPSQISPSTHVLKQHKTSFPELARHKKTESSLSVVKNSKEDPTCFHFSQNSSTVHRKDNLGQNVTLITSKTKKESGGSVGSETGMTKSDLEMAHYTKPQRPTSLPIQPFVLQPPSEKQSNKALGSLINQYQSHKHGASENTDLSGCLALSPLDNYSSIHLEVASCSETCSTCTPTPTEFFIRPHWVPPSLQFFQVPPVFKYRSTKTKEHDKSLTGDKASPNLKQCATGQEKPSHKPFPNKKLQSFLPAQADSHLTPEKCQVPEPRTQGEHFFPHYSLSPAITSVTSLTSDTSNVLPGTGRCNSDAVYRAHTNKEHSTAAFYILEPKKLSCFLVKEQHQHGDSSSLADRPPEEFCSSPDVFTKSLPIDLLQSKDMLKSLSEAVDLITAHFSSGTDPNEKFRVGNSSLCPKISQLVLNHLCPAFRNILQDGLRPFKLDLIVGQRSNKPWSVVEASTKPGPSTRMLHSLVSVVKKCSKLTNHSMRLNAFFLGLLNLSALENWFWHLHTCIDVIAEYYHPWAFLALSQDPAFKSHFQELLLLLQPLSELPFDLHLLSESRLQKRQEPNQPSVPQSSFFALSGFSFLQPHDSQNSDGHHERAKLKEKRQPCTPSQTEMSTSYITTVHKSLQGRAVTGSGKSNRDQEQKPVSVVCSEKKHAGWWLSHTPITEHVMEAHWPDAVPHRSNNKTRVENENRSGEKFSLRTDEVQMAKELRWARLFGSGITMGVEKTQQGIEPNQRMRRVEADRDFWERFRGIVESQVALLQSLIWEDEGGMWAAHVRCLEVCATSFRLHFLLGAVRHHLSETWVTDGYPVTRSTSTEGLEKNSYSNGSDSASADSLRLTGVALRSESEDSGVELPPVLSPMTSQHSVLTSQTSQLIEDDLRPSSSSPALSHCSSSSSCFSATRKGSLKAPGTAGLKVEEALRRTEPAWRRSVDSNLRRRCNTTSISSGSITPFIRSRVGSVGPGRPYTQAADEQKVSEVTPRLTHTPQQPVISNIEPAKQAAGSTGPEWEQLPPGFLYLEQMCRMLEEISRLQKENRDLHLVIKNSRDRTEETEMKADSKQKADITFTDCEKLDLQDAEDQPGPFSEAFFRRRSVSDTWTFNRHPLFICLLIQPVETEQRKASNSLKEKISSLRWNEKSKSAKSSR</sequence>
<feature type="domain" description="RUN" evidence="2">
    <location>
        <begin position="889"/>
        <end position="1034"/>
    </location>
</feature>
<feature type="compositionally biased region" description="Low complexity" evidence="1">
    <location>
        <begin position="1363"/>
        <end position="1382"/>
    </location>
</feature>
<proteinExistence type="predicted"/>
<dbReference type="Proteomes" id="UP001205998">
    <property type="component" value="Unassembled WGS sequence"/>
</dbReference>
<feature type="compositionally biased region" description="Polar residues" evidence="1">
    <location>
        <begin position="1341"/>
        <end position="1356"/>
    </location>
</feature>
<dbReference type="Pfam" id="PF02759">
    <property type="entry name" value="RUN"/>
    <property type="match status" value="1"/>
</dbReference>
<dbReference type="PANTHER" id="PTHR15591">
    <property type="entry name" value="RUN AND SH3 DOMAIN CONTAINING"/>
    <property type="match status" value="1"/>
</dbReference>
<evidence type="ECO:0000313" key="3">
    <source>
        <dbReference type="EMBL" id="KAI5622627.1"/>
    </source>
</evidence>
<feature type="region of interest" description="Disordered" evidence="1">
    <location>
        <begin position="1108"/>
        <end position="1127"/>
    </location>
</feature>
<dbReference type="PROSITE" id="PS50826">
    <property type="entry name" value="RUN"/>
    <property type="match status" value="1"/>
</dbReference>
<keyword evidence="4" id="KW-1185">Reference proteome</keyword>
<feature type="region of interest" description="Disordered" evidence="1">
    <location>
        <begin position="280"/>
        <end position="300"/>
    </location>
</feature>
<evidence type="ECO:0000256" key="1">
    <source>
        <dbReference type="SAM" id="MobiDB-lite"/>
    </source>
</evidence>
<feature type="region of interest" description="Disordered" evidence="1">
    <location>
        <begin position="1156"/>
        <end position="1175"/>
    </location>
</feature>
<feature type="compositionally biased region" description="Basic and acidic residues" evidence="1">
    <location>
        <begin position="1165"/>
        <end position="1175"/>
    </location>
</feature>
<feature type="region of interest" description="Disordered" evidence="1">
    <location>
        <begin position="405"/>
        <end position="447"/>
    </location>
</feature>
<evidence type="ECO:0000259" key="2">
    <source>
        <dbReference type="PROSITE" id="PS50826"/>
    </source>
</evidence>
<dbReference type="InterPro" id="IPR004012">
    <property type="entry name" value="Run_dom"/>
</dbReference>
<feature type="region of interest" description="Disordered" evidence="1">
    <location>
        <begin position="687"/>
        <end position="717"/>
    </location>
</feature>
<dbReference type="GO" id="GO:0031410">
    <property type="term" value="C:cytoplasmic vesicle"/>
    <property type="evidence" value="ECO:0007669"/>
    <property type="project" value="TreeGrafter"/>
</dbReference>
<name>A0AAD5AW58_SILAS</name>
<organism evidence="3 4">
    <name type="scientific">Silurus asotus</name>
    <name type="common">Amur catfish</name>
    <name type="synonym">Parasilurus asotus</name>
    <dbReference type="NCBI Taxonomy" id="30991"/>
    <lineage>
        <taxon>Eukaryota</taxon>
        <taxon>Metazoa</taxon>
        <taxon>Chordata</taxon>
        <taxon>Craniata</taxon>
        <taxon>Vertebrata</taxon>
        <taxon>Euteleostomi</taxon>
        <taxon>Actinopterygii</taxon>
        <taxon>Neopterygii</taxon>
        <taxon>Teleostei</taxon>
        <taxon>Ostariophysi</taxon>
        <taxon>Siluriformes</taxon>
        <taxon>Siluridae</taxon>
        <taxon>Silurus</taxon>
    </lineage>
</organism>
<accession>A0AAD5AW58</accession>
<comment type="caution">
    <text evidence="3">The sequence shown here is derived from an EMBL/GenBank/DDBJ whole genome shotgun (WGS) entry which is preliminary data.</text>
</comment>
<gene>
    <name evidence="3" type="ORF">C0J50_17848</name>
</gene>
<reference evidence="3" key="1">
    <citation type="submission" date="2018-07" db="EMBL/GenBank/DDBJ databases">
        <title>Comparative genomics of catfishes provides insights into carnivory and benthic adaptation.</title>
        <authorList>
            <person name="Zhang Y."/>
            <person name="Wang D."/>
            <person name="Peng Z."/>
            <person name="Zheng S."/>
            <person name="Shao F."/>
            <person name="Tao W."/>
        </authorList>
    </citation>
    <scope>NUCLEOTIDE SEQUENCE</scope>
    <source>
        <strain evidence="3">Chongqing</strain>
    </source>
</reference>
<feature type="region of interest" description="Disordered" evidence="1">
    <location>
        <begin position="1066"/>
        <end position="1093"/>
    </location>
</feature>
<dbReference type="SMART" id="SM00593">
    <property type="entry name" value="RUN"/>
    <property type="match status" value="1"/>
</dbReference>
<dbReference type="InterPro" id="IPR037213">
    <property type="entry name" value="Run_dom_sf"/>
</dbReference>
<dbReference type="InterPro" id="IPR047343">
    <property type="entry name" value="RUSC1_2"/>
</dbReference>
<dbReference type="SUPFAM" id="SSF140741">
    <property type="entry name" value="RUN domain-like"/>
    <property type="match status" value="1"/>
</dbReference>
<dbReference type="Gene3D" id="1.20.58.900">
    <property type="match status" value="1"/>
</dbReference>
<dbReference type="EMBL" id="MU551616">
    <property type="protein sequence ID" value="KAI5622627.1"/>
    <property type="molecule type" value="Genomic_DNA"/>
</dbReference>
<feature type="region of interest" description="Disordered" evidence="1">
    <location>
        <begin position="1328"/>
        <end position="1394"/>
    </location>
</feature>
<dbReference type="PANTHER" id="PTHR15591:SF14">
    <property type="entry name" value="AP-4 COMPLEX ACCESSORY SUBUNIT RUSC2"/>
    <property type="match status" value="1"/>
</dbReference>